<dbReference type="RefSeq" id="WP_146269674.1">
    <property type="nucleotide sequence ID" value="NZ_VOEI01000002.1"/>
</dbReference>
<keyword evidence="5" id="KW-1185">Reference proteome</keyword>
<dbReference type="InterPro" id="IPR023753">
    <property type="entry name" value="FAD/NAD-binding_dom"/>
</dbReference>
<evidence type="ECO:0000256" key="1">
    <source>
        <dbReference type="ARBA" id="ARBA00022630"/>
    </source>
</evidence>
<dbReference type="GO" id="GO:0016491">
    <property type="term" value="F:oxidoreductase activity"/>
    <property type="evidence" value="ECO:0007669"/>
    <property type="project" value="UniProtKB-KW"/>
</dbReference>
<organism evidence="4 5">
    <name type="scientific">Mucilaginibacter achroorhodeus</name>
    <dbReference type="NCBI Taxonomy" id="2599294"/>
    <lineage>
        <taxon>Bacteria</taxon>
        <taxon>Pseudomonadati</taxon>
        <taxon>Bacteroidota</taxon>
        <taxon>Sphingobacteriia</taxon>
        <taxon>Sphingobacteriales</taxon>
        <taxon>Sphingobacteriaceae</taxon>
        <taxon>Mucilaginibacter</taxon>
    </lineage>
</organism>
<dbReference type="OrthoDB" id="9806179at2"/>
<dbReference type="PRINTS" id="PR00469">
    <property type="entry name" value="PNDRDTASEII"/>
</dbReference>
<dbReference type="InterPro" id="IPR036188">
    <property type="entry name" value="FAD/NAD-bd_sf"/>
</dbReference>
<protein>
    <submittedName>
        <fullName evidence="4">NAD(P)/FAD-dependent oxidoreductase</fullName>
    </submittedName>
</protein>
<name>A0A563U5R2_9SPHI</name>
<evidence type="ECO:0000256" key="2">
    <source>
        <dbReference type="ARBA" id="ARBA00023002"/>
    </source>
</evidence>
<dbReference type="InterPro" id="IPR050097">
    <property type="entry name" value="Ferredoxin-NADP_redctase_2"/>
</dbReference>
<feature type="domain" description="FAD/NAD(P)-binding" evidence="3">
    <location>
        <begin position="3"/>
        <end position="281"/>
    </location>
</feature>
<proteinExistence type="predicted"/>
<keyword evidence="1" id="KW-0285">Flavoprotein</keyword>
<keyword evidence="2" id="KW-0560">Oxidoreductase</keyword>
<dbReference type="Gene3D" id="3.50.50.60">
    <property type="entry name" value="FAD/NAD(P)-binding domain"/>
    <property type="match status" value="2"/>
</dbReference>
<evidence type="ECO:0000259" key="3">
    <source>
        <dbReference type="Pfam" id="PF07992"/>
    </source>
</evidence>
<dbReference type="SUPFAM" id="SSF51905">
    <property type="entry name" value="FAD/NAD(P)-binding domain"/>
    <property type="match status" value="1"/>
</dbReference>
<dbReference type="PANTHER" id="PTHR48105">
    <property type="entry name" value="THIOREDOXIN REDUCTASE 1-RELATED-RELATED"/>
    <property type="match status" value="1"/>
</dbReference>
<dbReference type="Pfam" id="PF07992">
    <property type="entry name" value="Pyr_redox_2"/>
    <property type="match status" value="1"/>
</dbReference>
<gene>
    <name evidence="4" type="ORF">FPZ42_06415</name>
</gene>
<dbReference type="PRINTS" id="PR00368">
    <property type="entry name" value="FADPNR"/>
</dbReference>
<dbReference type="Proteomes" id="UP000318010">
    <property type="component" value="Unassembled WGS sequence"/>
</dbReference>
<evidence type="ECO:0000313" key="4">
    <source>
        <dbReference type="EMBL" id="TWR26669.1"/>
    </source>
</evidence>
<evidence type="ECO:0000313" key="5">
    <source>
        <dbReference type="Proteomes" id="UP000318010"/>
    </source>
</evidence>
<dbReference type="AlphaFoldDB" id="A0A563U5R2"/>
<reference evidence="4 5" key="1">
    <citation type="submission" date="2019-07" db="EMBL/GenBank/DDBJ databases">
        <authorList>
            <person name="Kim J."/>
        </authorList>
    </citation>
    <scope>NUCLEOTIDE SEQUENCE [LARGE SCALE GENOMIC DNA]</scope>
    <source>
        <strain evidence="4 5">MJ1a</strain>
    </source>
</reference>
<comment type="caution">
    <text evidence="4">The sequence shown here is derived from an EMBL/GenBank/DDBJ whole genome shotgun (WGS) entry which is preliminary data.</text>
</comment>
<accession>A0A563U5R2</accession>
<dbReference type="EMBL" id="VOEI01000002">
    <property type="protein sequence ID" value="TWR26669.1"/>
    <property type="molecule type" value="Genomic_DNA"/>
</dbReference>
<sequence>MVDVIIIGGSFAGLSAAMGLGRSLKNVMVIDNNDPCNKKVAHSHNFIAHDGASPAQIALSARQQVLKYPSVSILNDTVLEARPNNTHFDVRTASGNLFTARTLIIASGVNDILPNIEGFAACWPTSIIHCPYCHGYEERGKMLAVIANGDEGFEYARLIHNWSKYLTVFTNGPATFTQLQRAKLENNNIAIIESPIASLIHHNGQVSHVTLTNGGALPVDFIFYKPAFGQKSDVPMQLGCDLTKAGHIQVNMFGETSVPGVFAIGDCASPMRSVANAVAAGNFTSAYVNKLLIEEDF</sequence>